<protein>
    <submittedName>
        <fullName evidence="1">MORN repeat containing protein</fullName>
    </submittedName>
</protein>
<gene>
    <name evidence="1" type="ORF">MarFTMF_119</name>
</gene>
<evidence type="ECO:0000313" key="1">
    <source>
        <dbReference type="EMBL" id="WNL49635.1"/>
    </source>
</evidence>
<dbReference type="EMBL" id="OR343188">
    <property type="protein sequence ID" value="WNL49635.1"/>
    <property type="molecule type" value="Genomic_DNA"/>
</dbReference>
<dbReference type="Gene3D" id="2.20.110.10">
    <property type="entry name" value="Histone H3 K4-specific methyltransferase SET7/9 N-terminal domain"/>
    <property type="match status" value="1"/>
</dbReference>
<dbReference type="Gene3D" id="3.90.930.1">
    <property type="match status" value="1"/>
</dbReference>
<reference evidence="1" key="1">
    <citation type="submission" date="2023-07" db="EMBL/GenBank/DDBJ databases">
        <authorList>
            <person name="Xia Y."/>
        </authorList>
    </citation>
    <scope>NUCLEOTIDE SEQUENCE</scope>
    <source>
        <strain evidence="1">F</strain>
    </source>
</reference>
<dbReference type="SUPFAM" id="SSF82185">
    <property type="entry name" value="Histone H3 K4-specific methyltransferase SET7/9 N-terminal domain"/>
    <property type="match status" value="3"/>
</dbReference>
<sequence length="222" mass="26122">MDDFLEKREMFHFCICSGKICDTGKYRTKVAKGNCVYHLLPDGTRDGLFQEFWKESFPLKKQCEYKLGNLDGPLREWAENGALFSGNYKLGLEHGHFVKGTLCVTPMTIKNFVDGKLHGEYKEYHDNGEKRALRWYNKGREIGEATYWNKEAKVIGRGRVNPFENYTGDKMTWWENGALQYHYKYFDGELDGLQICYSQEGRYTNIQHFHRGKRISEYNYRG</sequence>
<name>A0AA96J2Y7_9VIRU</name>
<organism evidence="1">
    <name type="scientific">Marseillevirus sp</name>
    <dbReference type="NCBI Taxonomy" id="2809551"/>
    <lineage>
        <taxon>Viruses</taxon>
        <taxon>Varidnaviria</taxon>
        <taxon>Bamfordvirae</taxon>
        <taxon>Nucleocytoviricota</taxon>
        <taxon>Megaviricetes</taxon>
        <taxon>Pimascovirales</taxon>
        <taxon>Pimascovirales incertae sedis</taxon>
        <taxon>Marseilleviridae</taxon>
        <taxon>Marseillevirus</taxon>
    </lineage>
</organism>
<proteinExistence type="predicted"/>
<accession>A0AA96J2Y7</accession>